<feature type="transmembrane region" description="Helical" evidence="2">
    <location>
        <begin position="23"/>
        <end position="41"/>
    </location>
</feature>
<keyword evidence="2" id="KW-0472">Membrane</keyword>
<evidence type="ECO:0000313" key="4">
    <source>
        <dbReference type="Proteomes" id="UP000319783"/>
    </source>
</evidence>
<proteinExistence type="predicted"/>
<dbReference type="InterPro" id="IPR008023">
    <property type="entry name" value="DUF748"/>
</dbReference>
<name>A0A533QP28_9BACT</name>
<keyword evidence="2" id="KW-1133">Transmembrane helix</keyword>
<feature type="region of interest" description="Disordered" evidence="1">
    <location>
        <begin position="385"/>
        <end position="405"/>
    </location>
</feature>
<dbReference type="Proteomes" id="UP000319783">
    <property type="component" value="Unassembled WGS sequence"/>
</dbReference>
<reference evidence="3 4" key="1">
    <citation type="submission" date="2019-04" db="EMBL/GenBank/DDBJ databases">
        <title>Genome of a novel bacterium Candidatus Jettenia ecosi reconstructed from metagenome of an anammox bioreactor.</title>
        <authorList>
            <person name="Mardanov A.V."/>
            <person name="Beletsky A.V."/>
            <person name="Ravin N.V."/>
            <person name="Botchkova E.A."/>
            <person name="Litti Y.V."/>
            <person name="Nozhevnikova A.N."/>
        </authorList>
    </citation>
    <scope>NUCLEOTIDE SEQUENCE [LARGE SCALE GENOMIC DNA]</scope>
    <source>
        <strain evidence="3">J2</strain>
    </source>
</reference>
<organism evidence="3 4">
    <name type="scientific">Candidatus Jettenia ecosi</name>
    <dbReference type="NCBI Taxonomy" id="2494326"/>
    <lineage>
        <taxon>Bacteria</taxon>
        <taxon>Pseudomonadati</taxon>
        <taxon>Planctomycetota</taxon>
        <taxon>Candidatus Brocadiia</taxon>
        <taxon>Candidatus Brocadiales</taxon>
        <taxon>Candidatus Brocadiaceae</taxon>
        <taxon>Candidatus Jettenia</taxon>
    </lineage>
</organism>
<evidence type="ECO:0008006" key="5">
    <source>
        <dbReference type="Google" id="ProtNLM"/>
    </source>
</evidence>
<keyword evidence="2" id="KW-0812">Transmembrane</keyword>
<evidence type="ECO:0000313" key="3">
    <source>
        <dbReference type="EMBL" id="TLD42320.1"/>
    </source>
</evidence>
<protein>
    <recommendedName>
        <fullName evidence="5">AsmA domain-containing protein</fullName>
    </recommendedName>
</protein>
<accession>A0A533QP28</accession>
<dbReference type="EMBL" id="SULG01000022">
    <property type="protein sequence ID" value="TLD42320.1"/>
    <property type="molecule type" value="Genomic_DNA"/>
</dbReference>
<evidence type="ECO:0000256" key="2">
    <source>
        <dbReference type="SAM" id="Phobius"/>
    </source>
</evidence>
<dbReference type="Pfam" id="PF05359">
    <property type="entry name" value="DUF748"/>
    <property type="match status" value="1"/>
</dbReference>
<sequence length="405" mass="44927">MSEQKSDTRRHQKKFFNTWYKQLFLWIAIAAVVIFAFRLALDPIASYLTQQALDGLEDYKGSFQDVSLSIIPPRYEITGVKIFEEPAGRSDEPFFFAERIKVNMVWKQLLKGTLVARVDVDHPKVTVVKEWAAPPEEKKPARIPDIGAQLKKAPPLRIDRVEVNEAEIIFIDATEENQPRIWLHDMEVKVKNIATREKLAQDMPTTVSANAILQKSGNLTFSLSANTWEKGLNFTGKTALKGLALTDLSQFAVAQSDLKPIKGTVDLFVSFEVEKNQITGGVKPVLHNVDVAPEKPSFLDWIKSKVVDTTLSIFSSSPEQAPEQEKLATIIPIKGTITDPNPQILPTILGIIRNAFVEGITAGFANLPPPTAPEKEGVVEQVINAMTPGAGPPQAQPEKSEEKKE</sequence>
<comment type="caution">
    <text evidence="3">The sequence shown here is derived from an EMBL/GenBank/DDBJ whole genome shotgun (WGS) entry which is preliminary data.</text>
</comment>
<gene>
    <name evidence="3" type="ORF">JETT_1352</name>
</gene>
<evidence type="ECO:0000256" key="1">
    <source>
        <dbReference type="SAM" id="MobiDB-lite"/>
    </source>
</evidence>
<dbReference type="AlphaFoldDB" id="A0A533QP28"/>